<evidence type="ECO:0000313" key="3">
    <source>
        <dbReference type="EMBL" id="OIN60772.1"/>
    </source>
</evidence>
<dbReference type="OrthoDB" id="9790710at2"/>
<dbReference type="InterPro" id="IPR001296">
    <property type="entry name" value="Glyco_trans_1"/>
</dbReference>
<protein>
    <submittedName>
        <fullName evidence="3">Glycosyl transferase family 1</fullName>
    </submittedName>
</protein>
<gene>
    <name evidence="3" type="ORF">BLX24_01340</name>
</gene>
<name>A0A1S2VPU1_9BACT</name>
<evidence type="ECO:0000313" key="4">
    <source>
        <dbReference type="Proteomes" id="UP000181790"/>
    </source>
</evidence>
<dbReference type="RefSeq" id="WP_071501276.1">
    <property type="nucleotide sequence ID" value="NZ_MORL01000001.1"/>
</dbReference>
<dbReference type="AlphaFoldDB" id="A0A1S2VPU1"/>
<comment type="caution">
    <text evidence="3">The sequence shown here is derived from an EMBL/GenBank/DDBJ whole genome shotgun (WGS) entry which is preliminary data.</text>
</comment>
<feature type="domain" description="Glycosyltransferase subfamily 4-like N-terminal" evidence="2">
    <location>
        <begin position="13"/>
        <end position="181"/>
    </location>
</feature>
<dbReference type="Gene3D" id="3.40.50.2000">
    <property type="entry name" value="Glycogen Phosphorylase B"/>
    <property type="match status" value="2"/>
</dbReference>
<evidence type="ECO:0000259" key="2">
    <source>
        <dbReference type="Pfam" id="PF13439"/>
    </source>
</evidence>
<dbReference type="Pfam" id="PF00534">
    <property type="entry name" value="Glycos_transf_1"/>
    <property type="match status" value="1"/>
</dbReference>
<reference evidence="3 4" key="1">
    <citation type="submission" date="2016-10" db="EMBL/GenBank/DDBJ databases">
        <title>Arsenicibacter rosenii gen. nov., sp. nov., an efficient arsenic-methylating bacterium isolated from an arsenic-contaminated paddy soil.</title>
        <authorList>
            <person name="Huang K."/>
        </authorList>
    </citation>
    <scope>NUCLEOTIDE SEQUENCE [LARGE SCALE GENOMIC DNA]</scope>
    <source>
        <strain evidence="3 4">SM-1</strain>
    </source>
</reference>
<keyword evidence="3" id="KW-0808">Transferase</keyword>
<accession>A0A1S2VPU1</accession>
<keyword evidence="4" id="KW-1185">Reference proteome</keyword>
<proteinExistence type="predicted"/>
<dbReference type="InterPro" id="IPR028098">
    <property type="entry name" value="Glyco_trans_4-like_N"/>
</dbReference>
<dbReference type="PANTHER" id="PTHR45947:SF3">
    <property type="entry name" value="SULFOQUINOVOSYL TRANSFERASE SQD2"/>
    <property type="match status" value="1"/>
</dbReference>
<evidence type="ECO:0000259" key="1">
    <source>
        <dbReference type="Pfam" id="PF00534"/>
    </source>
</evidence>
<dbReference type="SUPFAM" id="SSF53756">
    <property type="entry name" value="UDP-Glycosyltransferase/glycogen phosphorylase"/>
    <property type="match status" value="1"/>
</dbReference>
<sequence>MRILDICAYSWEIGGPPKIIYDHTKVALALGHQVDILSPISPNEKPYPVPEGARLILCKRTPVISRFFREFSVELYQYLQQHIHEYDVVHCHGLWHFGSIAPFMVDKTVIKAITTHGLLDKWVYARSYWKKRIMDTLAQKAYVRRADVVQINNTDEKANLAEYLGFQHPNVVVIPNGINVDDFANAPAKGTFRRQFNIPDGKKLVLFMSRLNLKKGLDILLPAFKAYAQEHDDAFLAIAGSDDGYEQETRAFIEQNNLSGSMKLVGMLTGETKRAALADADIFALPSYSEGFSMACLEALASGTPSLLSDRVGFGESLRAYDAAELVDLNVEGVHKGLINMLQSAGRRDELRRNAYRLIKEKYDINIVARQLLAAYEAALQRRK</sequence>
<organism evidence="3 4">
    <name type="scientific">Arsenicibacter rosenii</name>
    <dbReference type="NCBI Taxonomy" id="1750698"/>
    <lineage>
        <taxon>Bacteria</taxon>
        <taxon>Pseudomonadati</taxon>
        <taxon>Bacteroidota</taxon>
        <taxon>Cytophagia</taxon>
        <taxon>Cytophagales</taxon>
        <taxon>Spirosomataceae</taxon>
        <taxon>Arsenicibacter</taxon>
    </lineage>
</organism>
<dbReference type="Proteomes" id="UP000181790">
    <property type="component" value="Unassembled WGS sequence"/>
</dbReference>
<dbReference type="PANTHER" id="PTHR45947">
    <property type="entry name" value="SULFOQUINOVOSYL TRANSFERASE SQD2"/>
    <property type="match status" value="1"/>
</dbReference>
<dbReference type="Pfam" id="PF13439">
    <property type="entry name" value="Glyco_transf_4"/>
    <property type="match status" value="1"/>
</dbReference>
<dbReference type="GO" id="GO:0016757">
    <property type="term" value="F:glycosyltransferase activity"/>
    <property type="evidence" value="ECO:0007669"/>
    <property type="project" value="InterPro"/>
</dbReference>
<feature type="domain" description="Glycosyl transferase family 1" evidence="1">
    <location>
        <begin position="191"/>
        <end position="357"/>
    </location>
</feature>
<dbReference type="EMBL" id="MORL01000001">
    <property type="protein sequence ID" value="OIN60772.1"/>
    <property type="molecule type" value="Genomic_DNA"/>
</dbReference>
<dbReference type="InterPro" id="IPR050194">
    <property type="entry name" value="Glycosyltransferase_grp1"/>
</dbReference>